<gene>
    <name evidence="8" type="ORF">CLV98_1032</name>
</gene>
<evidence type="ECO:0000259" key="7">
    <source>
        <dbReference type="PROSITE" id="PS50850"/>
    </source>
</evidence>
<feature type="transmembrane region" description="Helical" evidence="6">
    <location>
        <begin position="104"/>
        <end position="122"/>
    </location>
</feature>
<dbReference type="Pfam" id="PF07690">
    <property type="entry name" value="MFS_1"/>
    <property type="match status" value="1"/>
</dbReference>
<dbReference type="GO" id="GO:0022857">
    <property type="term" value="F:transmembrane transporter activity"/>
    <property type="evidence" value="ECO:0007669"/>
    <property type="project" value="InterPro"/>
</dbReference>
<comment type="subcellular location">
    <subcellularLocation>
        <location evidence="1">Cell membrane</location>
        <topology evidence="1">Multi-pass membrane protein</topology>
    </subcellularLocation>
</comment>
<dbReference type="InterPro" id="IPR050189">
    <property type="entry name" value="MFS_Efflux_Transporters"/>
</dbReference>
<dbReference type="AlphaFoldDB" id="A0A316B7P9"/>
<dbReference type="Proteomes" id="UP000245880">
    <property type="component" value="Unassembled WGS sequence"/>
</dbReference>
<evidence type="ECO:0000313" key="9">
    <source>
        <dbReference type="Proteomes" id="UP000245880"/>
    </source>
</evidence>
<dbReference type="InterPro" id="IPR011701">
    <property type="entry name" value="MFS"/>
</dbReference>
<dbReference type="PANTHER" id="PTHR43124:SF3">
    <property type="entry name" value="CHLORAMPHENICOL EFFLUX PUMP RV0191"/>
    <property type="match status" value="1"/>
</dbReference>
<keyword evidence="4 6" id="KW-1133">Transmembrane helix</keyword>
<evidence type="ECO:0000256" key="2">
    <source>
        <dbReference type="ARBA" id="ARBA00022475"/>
    </source>
</evidence>
<dbReference type="OrthoDB" id="8708623at2"/>
<dbReference type="InterPro" id="IPR036259">
    <property type="entry name" value="MFS_trans_sf"/>
</dbReference>
<proteinExistence type="predicted"/>
<sequence length="385" mass="41843">MSEQNVSNVGVFAILLTSSLTIMVGTVIAPSLTEISTHLGFAQNPGWLITLPSLGVVLFAPFAGKLIDRKGSYAMITWGLIPYATFGVLGIVLRNPYLVIADRLLLGAATALIQASATGLIAQLFKGGQRLKLIAWQGMSIELGGVFFLSIGGFLGERQWYYPFFIYLMALLCLALITFFVPTTKKAISAPTESNPQPVSTNILRVVLSAALAMTLFFVVFVGLPVYLPTDFQFIESEIGYFMALISMLAVLSASQLPKVVLWLGEAPTIVLGFIFFALGLLIFSLTFQTYVLFIGATCMGIGFGCTIPLLNHMTLQESNLHNRGKNLGYYSMGVFAGQFFSSFVTLLFTDIRYSFQVSALLAFLVAASLLLIHITRNKALKAQS</sequence>
<evidence type="ECO:0000256" key="3">
    <source>
        <dbReference type="ARBA" id="ARBA00022692"/>
    </source>
</evidence>
<keyword evidence="5 6" id="KW-0472">Membrane</keyword>
<organism evidence="8 9">
    <name type="scientific">Dyadobacter jejuensis</name>
    <dbReference type="NCBI Taxonomy" id="1082580"/>
    <lineage>
        <taxon>Bacteria</taxon>
        <taxon>Pseudomonadati</taxon>
        <taxon>Bacteroidota</taxon>
        <taxon>Cytophagia</taxon>
        <taxon>Cytophagales</taxon>
        <taxon>Spirosomataceae</taxon>
        <taxon>Dyadobacter</taxon>
    </lineage>
</organism>
<evidence type="ECO:0000256" key="4">
    <source>
        <dbReference type="ARBA" id="ARBA00022989"/>
    </source>
</evidence>
<dbReference type="PROSITE" id="PS50850">
    <property type="entry name" value="MFS"/>
    <property type="match status" value="1"/>
</dbReference>
<dbReference type="PANTHER" id="PTHR43124">
    <property type="entry name" value="PURINE EFFLUX PUMP PBUE"/>
    <property type="match status" value="1"/>
</dbReference>
<feature type="transmembrane region" description="Helical" evidence="6">
    <location>
        <begin position="45"/>
        <end position="64"/>
    </location>
</feature>
<feature type="domain" description="Major facilitator superfamily (MFS) profile" evidence="7">
    <location>
        <begin position="10"/>
        <end position="385"/>
    </location>
</feature>
<dbReference type="InterPro" id="IPR020846">
    <property type="entry name" value="MFS_dom"/>
</dbReference>
<feature type="transmembrane region" description="Helical" evidence="6">
    <location>
        <begin position="239"/>
        <end position="257"/>
    </location>
</feature>
<feature type="transmembrane region" description="Helical" evidence="6">
    <location>
        <begin position="12"/>
        <end position="33"/>
    </location>
</feature>
<dbReference type="RefSeq" id="WP_109673589.1">
    <property type="nucleotide sequence ID" value="NZ_QGDT01000003.1"/>
</dbReference>
<feature type="transmembrane region" description="Helical" evidence="6">
    <location>
        <begin position="203"/>
        <end position="227"/>
    </location>
</feature>
<dbReference type="SUPFAM" id="SSF103473">
    <property type="entry name" value="MFS general substrate transporter"/>
    <property type="match status" value="1"/>
</dbReference>
<feature type="transmembrane region" description="Helical" evidence="6">
    <location>
        <begin position="71"/>
        <end position="92"/>
    </location>
</feature>
<reference evidence="8 9" key="1">
    <citation type="submission" date="2018-03" db="EMBL/GenBank/DDBJ databases">
        <title>Genomic Encyclopedia of Archaeal and Bacterial Type Strains, Phase II (KMG-II): from individual species to whole genera.</title>
        <authorList>
            <person name="Goeker M."/>
        </authorList>
    </citation>
    <scope>NUCLEOTIDE SEQUENCE [LARGE SCALE GENOMIC DNA]</scope>
    <source>
        <strain evidence="8 9">DSM 100346</strain>
    </source>
</reference>
<dbReference type="GO" id="GO:0005886">
    <property type="term" value="C:plasma membrane"/>
    <property type="evidence" value="ECO:0007669"/>
    <property type="project" value="UniProtKB-SubCell"/>
</dbReference>
<name>A0A316B7P9_9BACT</name>
<accession>A0A316B7P9</accession>
<feature type="transmembrane region" description="Helical" evidence="6">
    <location>
        <begin position="328"/>
        <end position="350"/>
    </location>
</feature>
<dbReference type="EMBL" id="QGDT01000003">
    <property type="protein sequence ID" value="PWJ58637.1"/>
    <property type="molecule type" value="Genomic_DNA"/>
</dbReference>
<keyword evidence="3 6" id="KW-0812">Transmembrane</keyword>
<feature type="transmembrane region" description="Helical" evidence="6">
    <location>
        <begin position="294"/>
        <end position="316"/>
    </location>
</feature>
<feature type="transmembrane region" description="Helical" evidence="6">
    <location>
        <begin position="134"/>
        <end position="155"/>
    </location>
</feature>
<evidence type="ECO:0000256" key="1">
    <source>
        <dbReference type="ARBA" id="ARBA00004651"/>
    </source>
</evidence>
<keyword evidence="9" id="KW-1185">Reference proteome</keyword>
<feature type="transmembrane region" description="Helical" evidence="6">
    <location>
        <begin position="356"/>
        <end position="375"/>
    </location>
</feature>
<dbReference type="Gene3D" id="1.20.1250.20">
    <property type="entry name" value="MFS general substrate transporter like domains"/>
    <property type="match status" value="1"/>
</dbReference>
<dbReference type="CDD" id="cd17473">
    <property type="entry name" value="MFS_arabinose_efflux_permease_like"/>
    <property type="match status" value="1"/>
</dbReference>
<evidence type="ECO:0000256" key="6">
    <source>
        <dbReference type="SAM" id="Phobius"/>
    </source>
</evidence>
<evidence type="ECO:0000256" key="5">
    <source>
        <dbReference type="ARBA" id="ARBA00023136"/>
    </source>
</evidence>
<protein>
    <submittedName>
        <fullName evidence="8">Putative MFS family arabinose efflux permease</fullName>
    </submittedName>
</protein>
<feature type="transmembrane region" description="Helical" evidence="6">
    <location>
        <begin position="269"/>
        <end position="288"/>
    </location>
</feature>
<keyword evidence="2" id="KW-1003">Cell membrane</keyword>
<evidence type="ECO:0000313" key="8">
    <source>
        <dbReference type="EMBL" id="PWJ58637.1"/>
    </source>
</evidence>
<feature type="transmembrane region" description="Helical" evidence="6">
    <location>
        <begin position="161"/>
        <end position="182"/>
    </location>
</feature>
<comment type="caution">
    <text evidence="8">The sequence shown here is derived from an EMBL/GenBank/DDBJ whole genome shotgun (WGS) entry which is preliminary data.</text>
</comment>